<accession>A0A3E2DMC6</accession>
<gene>
    <name evidence="1" type="ORF">CHT91_03065</name>
</gene>
<name>A0A3E2DMC6_9ACTN</name>
<sequence>MSANEPRAIVCLDQAWVKLMWVLEYLAEIGPDDLEEIDPNEAEAHQAAIASLRLGLKTSEVALFDIFKTLVIKADSAKAVDDSSAKRETA</sequence>
<dbReference type="RefSeq" id="WP_117188676.1">
    <property type="nucleotide sequence ID" value="NZ_NOWI01000002.1"/>
</dbReference>
<proteinExistence type="predicted"/>
<comment type="caution">
    <text evidence="1">The sequence shown here is derived from an EMBL/GenBank/DDBJ whole genome shotgun (WGS) entry which is preliminary data.</text>
</comment>
<protein>
    <submittedName>
        <fullName evidence="1">Uncharacterized protein</fullName>
    </submittedName>
</protein>
<dbReference type="AlphaFoldDB" id="A0A3E2DMC6"/>
<dbReference type="Proteomes" id="UP000259211">
    <property type="component" value="Unassembled WGS sequence"/>
</dbReference>
<organism evidence="1 2">
    <name type="scientific">Cutibacterium avidum</name>
    <dbReference type="NCBI Taxonomy" id="33010"/>
    <lineage>
        <taxon>Bacteria</taxon>
        <taxon>Bacillati</taxon>
        <taxon>Actinomycetota</taxon>
        <taxon>Actinomycetes</taxon>
        <taxon>Propionibacteriales</taxon>
        <taxon>Propionibacteriaceae</taxon>
        <taxon>Cutibacterium</taxon>
    </lineage>
</organism>
<reference evidence="1 2" key="1">
    <citation type="submission" date="2017-07" db="EMBL/GenBank/DDBJ databases">
        <authorList>
            <person name="Sun Z.S."/>
            <person name="Albrecht U."/>
            <person name="Echele G."/>
            <person name="Lee C.C."/>
        </authorList>
    </citation>
    <scope>NUCLEOTIDE SEQUENCE [LARGE SCALE GENOMIC DNA]</scope>
    <source>
        <strain evidence="1 2">P16-029</strain>
    </source>
</reference>
<evidence type="ECO:0000313" key="2">
    <source>
        <dbReference type="Proteomes" id="UP000259211"/>
    </source>
</evidence>
<evidence type="ECO:0000313" key="1">
    <source>
        <dbReference type="EMBL" id="RFT46536.1"/>
    </source>
</evidence>
<dbReference type="EMBL" id="NOWI01000002">
    <property type="protein sequence ID" value="RFT46536.1"/>
    <property type="molecule type" value="Genomic_DNA"/>
</dbReference>